<accession>A0A1I5CYF1</accession>
<dbReference type="SUPFAM" id="SSF55347">
    <property type="entry name" value="Glyceraldehyde-3-phosphate dehydrogenase-like, C-terminal domain"/>
    <property type="match status" value="1"/>
</dbReference>
<reference evidence="3 4" key="1">
    <citation type="submission" date="2016-10" db="EMBL/GenBank/DDBJ databases">
        <authorList>
            <person name="de Groot N.N."/>
        </authorList>
    </citation>
    <scope>NUCLEOTIDE SEQUENCE [LARGE SCALE GENOMIC DNA]</scope>
    <source>
        <strain evidence="3 4">DSM 17794</strain>
    </source>
</reference>
<dbReference type="Gene3D" id="3.30.360.10">
    <property type="entry name" value="Dihydrodipicolinate Reductase, domain 2"/>
    <property type="match status" value="1"/>
</dbReference>
<feature type="domain" description="Gfo/Idh/MocA-like oxidoreductase N-terminal" evidence="1">
    <location>
        <begin position="7"/>
        <end position="124"/>
    </location>
</feature>
<dbReference type="EMBL" id="FOVL01000026">
    <property type="protein sequence ID" value="SFN91886.1"/>
    <property type="molecule type" value="Genomic_DNA"/>
</dbReference>
<gene>
    <name evidence="3" type="ORF">SAMN05660413_03073</name>
</gene>
<dbReference type="PANTHER" id="PTHR43708">
    <property type="entry name" value="CONSERVED EXPRESSED OXIDOREDUCTASE (EUROFUNG)"/>
    <property type="match status" value="1"/>
</dbReference>
<dbReference type="RefSeq" id="WP_093411246.1">
    <property type="nucleotide sequence ID" value="NZ_FOVL01000026.1"/>
</dbReference>
<evidence type="ECO:0000259" key="1">
    <source>
        <dbReference type="Pfam" id="PF01408"/>
    </source>
</evidence>
<evidence type="ECO:0000259" key="2">
    <source>
        <dbReference type="Pfam" id="PF21378"/>
    </source>
</evidence>
<proteinExistence type="predicted"/>
<dbReference type="PANTHER" id="PTHR43708:SF4">
    <property type="entry name" value="OXIDOREDUCTASE YCEM-RELATED"/>
    <property type="match status" value="1"/>
</dbReference>
<dbReference type="Proteomes" id="UP000199153">
    <property type="component" value="Unassembled WGS sequence"/>
</dbReference>
<sequence>MSKKPKIRIALIGLGRIAQKAYLPILANHPKVDPILCTRNTYTLKTLSNQFRINNPCSTIDDLILSKPDAAMVHSSTESHALILSKLLNAKIPVFVDKPLSYSLDESEKILDLAAKYRLPLYLGFNRRFAPLIKSISKVPDPIQISWDKNRVNLAGNPRIFIFDDFIHVIDSLRFLGKGAVQNLNVISRVKDEKLENLQVQWQQGETLLLGGMNRVSGITEERINLFSEGNKWMINNLNSGYHFTKEEENPLKFDNWESTLYKRGFVNMIEDWINVLEERRYDPEAMEDIWATHQLCETILNKVSQS</sequence>
<dbReference type="InterPro" id="IPR048477">
    <property type="entry name" value="YceM-like_C"/>
</dbReference>
<dbReference type="AlphaFoldDB" id="A0A1I5CYF1"/>
<dbReference type="Pfam" id="PF01408">
    <property type="entry name" value="GFO_IDH_MocA"/>
    <property type="match status" value="1"/>
</dbReference>
<dbReference type="SUPFAM" id="SSF51735">
    <property type="entry name" value="NAD(P)-binding Rossmann-fold domains"/>
    <property type="match status" value="1"/>
</dbReference>
<dbReference type="Gene3D" id="3.40.50.720">
    <property type="entry name" value="NAD(P)-binding Rossmann-like Domain"/>
    <property type="match status" value="1"/>
</dbReference>
<dbReference type="GO" id="GO:0000166">
    <property type="term" value="F:nucleotide binding"/>
    <property type="evidence" value="ECO:0007669"/>
    <property type="project" value="InterPro"/>
</dbReference>
<name>A0A1I5CYF1_9FLAO</name>
<dbReference type="InterPro" id="IPR000683">
    <property type="entry name" value="Gfo/Idh/MocA-like_OxRdtase_N"/>
</dbReference>
<dbReference type="InterPro" id="IPR051317">
    <property type="entry name" value="Gfo/Idh/MocA_oxidoreduct"/>
</dbReference>
<organism evidence="3 4">
    <name type="scientific">Salegentibacter flavus</name>
    <dbReference type="NCBI Taxonomy" id="287099"/>
    <lineage>
        <taxon>Bacteria</taxon>
        <taxon>Pseudomonadati</taxon>
        <taxon>Bacteroidota</taxon>
        <taxon>Flavobacteriia</taxon>
        <taxon>Flavobacteriales</taxon>
        <taxon>Flavobacteriaceae</taxon>
        <taxon>Salegentibacter</taxon>
    </lineage>
</organism>
<dbReference type="STRING" id="287099.SAMN05660413_03073"/>
<dbReference type="Pfam" id="PF21378">
    <property type="entry name" value="YceM-like_C"/>
    <property type="match status" value="1"/>
</dbReference>
<evidence type="ECO:0000313" key="3">
    <source>
        <dbReference type="EMBL" id="SFN91886.1"/>
    </source>
</evidence>
<dbReference type="OrthoDB" id="9781031at2"/>
<protein>
    <submittedName>
        <fullName evidence="3">Virulence factor</fullName>
    </submittedName>
</protein>
<feature type="domain" description="YceM-like C-terminal" evidence="2">
    <location>
        <begin position="143"/>
        <end position="240"/>
    </location>
</feature>
<keyword evidence="4" id="KW-1185">Reference proteome</keyword>
<dbReference type="InterPro" id="IPR036291">
    <property type="entry name" value="NAD(P)-bd_dom_sf"/>
</dbReference>
<evidence type="ECO:0000313" key="4">
    <source>
        <dbReference type="Proteomes" id="UP000199153"/>
    </source>
</evidence>